<dbReference type="NCBIfam" id="TIGR00636">
    <property type="entry name" value="PduO_Nterm"/>
    <property type="match status" value="1"/>
</dbReference>
<comment type="catalytic activity">
    <reaction evidence="4">
        <text>2 cob(II)alamin + reduced [electron-transfer flavoprotein] + 2 ATP = 2 adenosylcob(III)alamin + 2 triphosphate + oxidized [electron-transfer flavoprotein] + 3 H(+)</text>
        <dbReference type="Rhea" id="RHEA:28671"/>
        <dbReference type="Rhea" id="RHEA-COMP:10685"/>
        <dbReference type="Rhea" id="RHEA-COMP:10686"/>
        <dbReference type="ChEBI" id="CHEBI:15378"/>
        <dbReference type="ChEBI" id="CHEBI:16304"/>
        <dbReference type="ChEBI" id="CHEBI:18036"/>
        <dbReference type="ChEBI" id="CHEBI:18408"/>
        <dbReference type="ChEBI" id="CHEBI:30616"/>
        <dbReference type="ChEBI" id="CHEBI:57692"/>
        <dbReference type="ChEBI" id="CHEBI:58307"/>
        <dbReference type="EC" id="2.5.1.17"/>
    </reaction>
</comment>
<protein>
    <recommendedName>
        <fullName evidence="4">Corrinoid adenosyltransferase</fullName>
        <ecNumber evidence="4">2.5.1.17</ecNumber>
    </recommendedName>
    <alternativeName>
        <fullName evidence="4">Cob(II)alamin adenosyltransferase</fullName>
    </alternativeName>
    <alternativeName>
        <fullName evidence="4">Cob(II)yrinic acid a,c-diamide adenosyltransferase</fullName>
    </alternativeName>
    <alternativeName>
        <fullName evidence="4">Cobinamide/cobalamin adenosyltransferase</fullName>
    </alternativeName>
</protein>
<dbReference type="UniPathway" id="UPA00148">
    <property type="reaction ID" value="UER00233"/>
</dbReference>
<name>A0A2W5FBA5_9SPHI</name>
<dbReference type="PANTHER" id="PTHR12213">
    <property type="entry name" value="CORRINOID ADENOSYLTRANSFERASE"/>
    <property type="match status" value="1"/>
</dbReference>
<dbReference type="InterPro" id="IPR029499">
    <property type="entry name" value="PduO-typ"/>
</dbReference>
<reference evidence="6 7" key="1">
    <citation type="submission" date="2017-11" db="EMBL/GenBank/DDBJ databases">
        <title>Infants hospitalized years apart are colonized by the same room-sourced microbial strains.</title>
        <authorList>
            <person name="Brooks B."/>
            <person name="Olm M.R."/>
            <person name="Firek B.A."/>
            <person name="Baker R."/>
            <person name="Thomas B.C."/>
            <person name="Morowitz M.J."/>
            <person name="Banfield J.F."/>
        </authorList>
    </citation>
    <scope>NUCLEOTIDE SEQUENCE [LARGE SCALE GENOMIC DNA]</scope>
    <source>
        <strain evidence="6">S2_009_000_R2_76</strain>
    </source>
</reference>
<gene>
    <name evidence="6" type="ORF">DI598_01250</name>
</gene>
<feature type="domain" description="Cobalamin adenosyltransferase-like" evidence="5">
    <location>
        <begin position="5"/>
        <end position="171"/>
    </location>
</feature>
<dbReference type="SUPFAM" id="SSF89028">
    <property type="entry name" value="Cobalamin adenosyltransferase-like"/>
    <property type="match status" value="1"/>
</dbReference>
<keyword evidence="2 4" id="KW-0547">Nucleotide-binding</keyword>
<evidence type="ECO:0000259" key="5">
    <source>
        <dbReference type="Pfam" id="PF01923"/>
    </source>
</evidence>
<organism evidence="6 7">
    <name type="scientific">Pseudopedobacter saltans</name>
    <dbReference type="NCBI Taxonomy" id="151895"/>
    <lineage>
        <taxon>Bacteria</taxon>
        <taxon>Pseudomonadati</taxon>
        <taxon>Bacteroidota</taxon>
        <taxon>Sphingobacteriia</taxon>
        <taxon>Sphingobacteriales</taxon>
        <taxon>Sphingobacteriaceae</taxon>
        <taxon>Pseudopedobacter</taxon>
    </lineage>
</organism>
<comment type="pathway">
    <text evidence="4">Cofactor biosynthesis; adenosylcobalamin biosynthesis; adenosylcobalamin from cob(II)yrinate a,c-diamide: step 2/7.</text>
</comment>
<evidence type="ECO:0000256" key="1">
    <source>
        <dbReference type="ARBA" id="ARBA00022679"/>
    </source>
</evidence>
<evidence type="ECO:0000256" key="4">
    <source>
        <dbReference type="RuleBase" id="RU366026"/>
    </source>
</evidence>
<evidence type="ECO:0000256" key="2">
    <source>
        <dbReference type="ARBA" id="ARBA00022741"/>
    </source>
</evidence>
<dbReference type="AlphaFoldDB" id="A0A2W5FBA5"/>
<dbReference type="InterPro" id="IPR036451">
    <property type="entry name" value="CblAdoTrfase-like_sf"/>
</dbReference>
<comment type="similarity">
    <text evidence="4">Belongs to the Cob(I)alamin adenosyltransferase family.</text>
</comment>
<dbReference type="GO" id="GO:0005524">
    <property type="term" value="F:ATP binding"/>
    <property type="evidence" value="ECO:0007669"/>
    <property type="project" value="UniProtKB-UniRule"/>
</dbReference>
<evidence type="ECO:0000313" key="7">
    <source>
        <dbReference type="Proteomes" id="UP000249645"/>
    </source>
</evidence>
<dbReference type="GO" id="GO:0008817">
    <property type="term" value="F:corrinoid adenosyltransferase activity"/>
    <property type="evidence" value="ECO:0007669"/>
    <property type="project" value="UniProtKB-UniRule"/>
</dbReference>
<dbReference type="InterPro" id="IPR016030">
    <property type="entry name" value="CblAdoTrfase-like"/>
</dbReference>
<dbReference type="GO" id="GO:0009236">
    <property type="term" value="P:cobalamin biosynthetic process"/>
    <property type="evidence" value="ECO:0007669"/>
    <property type="project" value="UniProtKB-UniRule"/>
</dbReference>
<evidence type="ECO:0000256" key="3">
    <source>
        <dbReference type="ARBA" id="ARBA00022840"/>
    </source>
</evidence>
<keyword evidence="4" id="KW-0169">Cobalamin biosynthesis</keyword>
<proteinExistence type="inferred from homology"/>
<dbReference type="PANTHER" id="PTHR12213:SF0">
    <property type="entry name" value="CORRINOID ADENOSYLTRANSFERASE MMAB"/>
    <property type="match status" value="1"/>
</dbReference>
<comment type="catalytic activity">
    <reaction evidence="4">
        <text>2 cob(II)yrinate a,c diamide + reduced [electron-transfer flavoprotein] + 2 ATP = 2 adenosylcob(III)yrinate a,c-diamide + 2 triphosphate + oxidized [electron-transfer flavoprotein] + 3 H(+)</text>
        <dbReference type="Rhea" id="RHEA:11528"/>
        <dbReference type="Rhea" id="RHEA-COMP:10685"/>
        <dbReference type="Rhea" id="RHEA-COMP:10686"/>
        <dbReference type="ChEBI" id="CHEBI:15378"/>
        <dbReference type="ChEBI" id="CHEBI:18036"/>
        <dbReference type="ChEBI" id="CHEBI:30616"/>
        <dbReference type="ChEBI" id="CHEBI:57692"/>
        <dbReference type="ChEBI" id="CHEBI:58307"/>
        <dbReference type="ChEBI" id="CHEBI:58503"/>
        <dbReference type="ChEBI" id="CHEBI:58537"/>
        <dbReference type="EC" id="2.5.1.17"/>
    </reaction>
</comment>
<accession>A0A2W5FBA5</accession>
<dbReference type="EMBL" id="QFOI01000009">
    <property type="protein sequence ID" value="PZP52233.1"/>
    <property type="molecule type" value="Genomic_DNA"/>
</dbReference>
<sequence length="188" mass="21105">MAFKIYTKTGDKGTTRLIGGSRVSKSDGHIEACGTLDELNSHIGLVADLLGSSDDVLFLREIQKDLFVLGAIVTLDVTKKNAPEIPLLKNEKIQQLEEKIDHMEALLPTMTHFILPGGHPTVSQIHIARSVCRRAERVTTYLKVESYPTLPENVLQYINRLSDFLFVFARHIGQQLGVEEIKWIPEKD</sequence>
<dbReference type="Proteomes" id="UP000249645">
    <property type="component" value="Unassembled WGS sequence"/>
</dbReference>
<dbReference type="Gene3D" id="1.20.1200.10">
    <property type="entry name" value="Cobalamin adenosyltransferase-like"/>
    <property type="match status" value="1"/>
</dbReference>
<keyword evidence="1 4" id="KW-0808">Transferase</keyword>
<evidence type="ECO:0000313" key="6">
    <source>
        <dbReference type="EMBL" id="PZP52233.1"/>
    </source>
</evidence>
<comment type="caution">
    <text evidence="6">The sequence shown here is derived from an EMBL/GenBank/DDBJ whole genome shotgun (WGS) entry which is preliminary data.</text>
</comment>
<keyword evidence="3 4" id="KW-0067">ATP-binding</keyword>
<dbReference type="EC" id="2.5.1.17" evidence="4"/>
<dbReference type="Pfam" id="PF01923">
    <property type="entry name" value="Cob_adeno_trans"/>
    <property type="match status" value="1"/>
</dbReference>